<dbReference type="SUPFAM" id="SSF143100">
    <property type="entry name" value="TTHA1013/TTHA0281-like"/>
    <property type="match status" value="1"/>
</dbReference>
<dbReference type="PANTHER" id="PTHR34504:SF2">
    <property type="entry name" value="UPF0150 PROTEIN SSL0259"/>
    <property type="match status" value="1"/>
</dbReference>
<dbReference type="AlphaFoldDB" id="A0A395LZ71"/>
<accession>A0A395LZ71</accession>
<dbReference type="InterPro" id="IPR035069">
    <property type="entry name" value="TTHA1013/TTHA0281-like"/>
</dbReference>
<dbReference type="EMBL" id="PHFL01000059">
    <property type="protein sequence ID" value="RFM23731.1"/>
    <property type="molecule type" value="Genomic_DNA"/>
</dbReference>
<dbReference type="Gene3D" id="3.30.160.250">
    <property type="match status" value="1"/>
</dbReference>
<dbReference type="Pfam" id="PF15919">
    <property type="entry name" value="HicB_lk_antitox"/>
    <property type="match status" value="1"/>
</dbReference>
<dbReference type="Proteomes" id="UP000266389">
    <property type="component" value="Unassembled WGS sequence"/>
</dbReference>
<protein>
    <submittedName>
        <fullName evidence="2">Type II toxin-antitoxin system HicB family antitoxin</fullName>
    </submittedName>
</protein>
<feature type="domain" description="HicB-like antitoxin of toxin-antitoxin system" evidence="1">
    <location>
        <begin position="4"/>
        <end position="61"/>
    </location>
</feature>
<proteinExistence type="predicted"/>
<evidence type="ECO:0000313" key="2">
    <source>
        <dbReference type="EMBL" id="RFM23731.1"/>
    </source>
</evidence>
<name>A0A395LZ71_9BACT</name>
<dbReference type="PANTHER" id="PTHR34504">
    <property type="entry name" value="ANTITOXIN HICB"/>
    <property type="match status" value="1"/>
</dbReference>
<evidence type="ECO:0000259" key="1">
    <source>
        <dbReference type="Pfam" id="PF15919"/>
    </source>
</evidence>
<dbReference type="InterPro" id="IPR051404">
    <property type="entry name" value="TA_system_antitoxin"/>
</dbReference>
<comment type="caution">
    <text evidence="2">The sequence shown here is derived from an EMBL/GenBank/DDBJ whole genome shotgun (WGS) entry which is preliminary data.</text>
</comment>
<dbReference type="InterPro" id="IPR031807">
    <property type="entry name" value="HicB-like"/>
</dbReference>
<reference evidence="2 3" key="1">
    <citation type="journal article" date="2011" name="ISME J.">
        <title>Community ecology of hot spring cyanobacterial mats: predominant populations and their functional potential.</title>
        <authorList>
            <person name="Klatt C.G."/>
            <person name="Wood J.M."/>
            <person name="Rusch D.B."/>
            <person name="Bateson M.M."/>
            <person name="Hamamura N."/>
            <person name="Heidelberg J.F."/>
            <person name="Grossman A.R."/>
            <person name="Bhaya D."/>
            <person name="Cohan F.M."/>
            <person name="Kuhl M."/>
            <person name="Bryant D.A."/>
            <person name="Ward D.M."/>
        </authorList>
    </citation>
    <scope>NUCLEOTIDE SEQUENCE [LARGE SCALE GENOMIC DNA]</scope>
    <source>
        <strain evidence="2">OS</strain>
    </source>
</reference>
<sequence>MKKYLILLERTRQGYLAFSPDLEGCTATGSTPEEAKQNIEQAIKAHLYWLAKDGLPIPPPRYRSSYIKVNA</sequence>
<organism evidence="2 3">
    <name type="scientific">Candidatus Thermochlorobacter aerophilus</name>
    <dbReference type="NCBI Taxonomy" id="1868324"/>
    <lineage>
        <taxon>Bacteria</taxon>
        <taxon>Pseudomonadati</taxon>
        <taxon>Chlorobiota</taxon>
        <taxon>Chlorobiia</taxon>
        <taxon>Chlorobiales</taxon>
        <taxon>Candidatus Thermochlorobacteriaceae</taxon>
        <taxon>Candidatus Thermochlorobacter</taxon>
    </lineage>
</organism>
<gene>
    <name evidence="2" type="ORF">D0433_09390</name>
</gene>
<evidence type="ECO:0000313" key="3">
    <source>
        <dbReference type="Proteomes" id="UP000266389"/>
    </source>
</evidence>